<protein>
    <submittedName>
        <fullName evidence="1">Uncharacterized protein</fullName>
    </submittedName>
</protein>
<proteinExistence type="predicted"/>
<gene>
    <name evidence="1" type="ORF">ABVK25_000565</name>
</gene>
<evidence type="ECO:0000313" key="2">
    <source>
        <dbReference type="Proteomes" id="UP001590951"/>
    </source>
</evidence>
<evidence type="ECO:0000313" key="1">
    <source>
        <dbReference type="EMBL" id="KAL2059273.1"/>
    </source>
</evidence>
<accession>A0ABR4BS29</accession>
<sequence>MPAEDEVLFNYDGEEDCHTIAHQRKEVLEDVEERVPSAKSAGEGYDRRYAGEQPAWDALRKAAEDLEVEGSG</sequence>
<organism evidence="1 2">
    <name type="scientific">Lepraria finkii</name>
    <dbReference type="NCBI Taxonomy" id="1340010"/>
    <lineage>
        <taxon>Eukaryota</taxon>
        <taxon>Fungi</taxon>
        <taxon>Dikarya</taxon>
        <taxon>Ascomycota</taxon>
        <taxon>Pezizomycotina</taxon>
        <taxon>Lecanoromycetes</taxon>
        <taxon>OSLEUM clade</taxon>
        <taxon>Lecanoromycetidae</taxon>
        <taxon>Lecanorales</taxon>
        <taxon>Lecanorineae</taxon>
        <taxon>Stereocaulaceae</taxon>
        <taxon>Lepraria</taxon>
    </lineage>
</organism>
<dbReference type="Proteomes" id="UP001590951">
    <property type="component" value="Unassembled WGS sequence"/>
</dbReference>
<reference evidence="1 2" key="1">
    <citation type="submission" date="2024-09" db="EMBL/GenBank/DDBJ databases">
        <title>Rethinking Asexuality: The Enigmatic Case of Functional Sexual Genes in Lepraria (Stereocaulaceae).</title>
        <authorList>
            <person name="Doellman M."/>
            <person name="Sun Y."/>
            <person name="Barcenas-Pena A."/>
            <person name="Lumbsch H.T."/>
            <person name="Grewe F."/>
        </authorList>
    </citation>
    <scope>NUCLEOTIDE SEQUENCE [LARGE SCALE GENOMIC DNA]</scope>
    <source>
        <strain evidence="1 2">Grewe 0041</strain>
    </source>
</reference>
<name>A0ABR4BS29_9LECA</name>
<dbReference type="EMBL" id="JBHFEH010000001">
    <property type="protein sequence ID" value="KAL2059273.1"/>
    <property type="molecule type" value="Genomic_DNA"/>
</dbReference>
<comment type="caution">
    <text evidence="1">The sequence shown here is derived from an EMBL/GenBank/DDBJ whole genome shotgun (WGS) entry which is preliminary data.</text>
</comment>
<keyword evidence="2" id="KW-1185">Reference proteome</keyword>